<evidence type="ECO:0000256" key="2">
    <source>
        <dbReference type="ARBA" id="ARBA00022475"/>
    </source>
</evidence>
<evidence type="ECO:0000313" key="11">
    <source>
        <dbReference type="RefSeq" id="XP_055863018.1"/>
    </source>
</evidence>
<evidence type="ECO:0000259" key="9">
    <source>
        <dbReference type="PROSITE" id="PS50262"/>
    </source>
</evidence>
<feature type="domain" description="G-protein coupled receptors family 1 profile" evidence="9">
    <location>
        <begin position="54"/>
        <end position="451"/>
    </location>
</feature>
<feature type="transmembrane region" description="Helical" evidence="8">
    <location>
        <begin position="430"/>
        <end position="454"/>
    </location>
</feature>
<keyword evidence="5 8" id="KW-0472">Membrane</keyword>
<keyword evidence="2" id="KW-1003">Cell membrane</keyword>
<keyword evidence="3 8" id="KW-0812">Transmembrane</keyword>
<gene>
    <name evidence="11 12" type="primary">LOC106050198</name>
</gene>
<dbReference type="OMA" id="NCFLQYW"/>
<dbReference type="SUPFAM" id="SSF81321">
    <property type="entry name" value="Family A G protein-coupled receptor-like"/>
    <property type="match status" value="1"/>
</dbReference>
<dbReference type="GeneID" id="106050198"/>
<feature type="transmembrane region" description="Helical" evidence="8">
    <location>
        <begin position="76"/>
        <end position="99"/>
    </location>
</feature>
<dbReference type="PRINTS" id="PR00237">
    <property type="entry name" value="GPCRRHODOPSN"/>
</dbReference>
<dbReference type="GO" id="GO:0004930">
    <property type="term" value="F:G protein-coupled receptor activity"/>
    <property type="evidence" value="ECO:0007669"/>
    <property type="project" value="InterPro"/>
</dbReference>
<dbReference type="OrthoDB" id="6286111at2759"/>
<dbReference type="PANTHER" id="PTHR24241">
    <property type="entry name" value="NEUROPEPTIDE RECEPTOR-RELATED G-PROTEIN COUPLED RECEPTOR"/>
    <property type="match status" value="1"/>
</dbReference>
<feature type="transmembrane region" description="Helical" evidence="8">
    <location>
        <begin position="399"/>
        <end position="418"/>
    </location>
</feature>
<dbReference type="AlphaFoldDB" id="A0A9W2YK23"/>
<dbReference type="GO" id="GO:0032870">
    <property type="term" value="P:cellular response to hormone stimulus"/>
    <property type="evidence" value="ECO:0007669"/>
    <property type="project" value="TreeGrafter"/>
</dbReference>
<feature type="compositionally biased region" description="Low complexity" evidence="7">
    <location>
        <begin position="339"/>
        <end position="353"/>
    </location>
</feature>
<comment type="subcellular location">
    <subcellularLocation>
        <location evidence="1">Cell membrane</location>
        <topology evidence="1">Multi-pass membrane protein</topology>
    </subcellularLocation>
</comment>
<dbReference type="RefSeq" id="XP_055863018.1">
    <property type="nucleotide sequence ID" value="XM_056007043.1"/>
</dbReference>
<keyword evidence="10" id="KW-1185">Reference proteome</keyword>
<dbReference type="Pfam" id="PF00001">
    <property type="entry name" value="7tm_1"/>
    <property type="match status" value="1"/>
</dbReference>
<protein>
    <submittedName>
        <fullName evidence="11 12">Uncharacterized protein LOC106050198 isoform X1</fullName>
    </submittedName>
</protein>
<evidence type="ECO:0000256" key="4">
    <source>
        <dbReference type="ARBA" id="ARBA00022989"/>
    </source>
</evidence>
<feature type="transmembrane region" description="Helical" evidence="8">
    <location>
        <begin position="119"/>
        <end position="139"/>
    </location>
</feature>
<dbReference type="GO" id="GO:0005886">
    <property type="term" value="C:plasma membrane"/>
    <property type="evidence" value="ECO:0007669"/>
    <property type="project" value="UniProtKB-SubCell"/>
</dbReference>
<evidence type="ECO:0000256" key="3">
    <source>
        <dbReference type="ARBA" id="ARBA00022692"/>
    </source>
</evidence>
<evidence type="ECO:0000256" key="6">
    <source>
        <dbReference type="ARBA" id="ARBA00023170"/>
    </source>
</evidence>
<dbReference type="InterPro" id="IPR017452">
    <property type="entry name" value="GPCR_Rhodpsn_7TM"/>
</dbReference>
<evidence type="ECO:0000256" key="7">
    <source>
        <dbReference type="SAM" id="MobiDB-lite"/>
    </source>
</evidence>
<dbReference type="CDD" id="cd00637">
    <property type="entry name" value="7tm_classA_rhodopsin-like"/>
    <property type="match status" value="1"/>
</dbReference>
<dbReference type="PANTHER" id="PTHR24241:SF76">
    <property type="entry name" value="NEUROPEPTIDE SIFAMIDE RECEPTOR"/>
    <property type="match status" value="1"/>
</dbReference>
<dbReference type="Gene3D" id="1.20.1070.10">
    <property type="entry name" value="Rhodopsin 7-helix transmembrane proteins"/>
    <property type="match status" value="2"/>
</dbReference>
<proteinExistence type="predicted"/>
<evidence type="ECO:0000256" key="1">
    <source>
        <dbReference type="ARBA" id="ARBA00004651"/>
    </source>
</evidence>
<evidence type="ECO:0000313" key="12">
    <source>
        <dbReference type="RefSeq" id="XP_055863019.1"/>
    </source>
</evidence>
<feature type="transmembrane region" description="Helical" evidence="8">
    <location>
        <begin position="160"/>
        <end position="179"/>
    </location>
</feature>
<dbReference type="GO" id="GO:0042277">
    <property type="term" value="F:peptide binding"/>
    <property type="evidence" value="ECO:0007669"/>
    <property type="project" value="TreeGrafter"/>
</dbReference>
<name>A0A9W2YK23_BIOGL</name>
<sequence>MSFDFNWTETNATLTTFTLPRPDISTQNNIHQSDMVLLVVTSVLAVNATISLFLNIFLVFIILYSPSLRTPPNSHLLNICANNIMLCLAMVVCVLSIHFNRMALTDGHSKLIGGVQMFLTYNSLLQYWGTFASIGYYRHMTIKKPGLTLRSRRQLVSRSVAFNWILSSLLSLTVTLSYTPSSRYALFTLDPFRWDFDGSMKHNSATKEHVAVTLIILLAFSVGLGIILTAYYSICRTLNVVSIVGRNRVCPRQQSPHIHSDSNDLTMSVARSYRPQYSVSTPSFIGEVLSKEHKDAFIVMYNKQDSTVIIDDLVSGSETRTQRTTSSRNENGRGEKKNLSSTLSNSSNNSVKSKTPEFTDISRGEDLLRFQKEQSQTLQSRHSFRRESISLKSAIKNSLAMLIAYCICSFPLIVFSVPDSGWGLTGAQRVTALLACRALFYMNALAYPLWYLLFSATVRKCFTRLKEGILGRYKCH</sequence>
<keyword evidence="4 8" id="KW-1133">Transmembrane helix</keyword>
<evidence type="ECO:0000313" key="10">
    <source>
        <dbReference type="Proteomes" id="UP001165740"/>
    </source>
</evidence>
<feature type="transmembrane region" description="Helical" evidence="8">
    <location>
        <begin position="210"/>
        <end position="232"/>
    </location>
</feature>
<feature type="transmembrane region" description="Helical" evidence="8">
    <location>
        <begin position="35"/>
        <end position="64"/>
    </location>
</feature>
<evidence type="ECO:0000256" key="5">
    <source>
        <dbReference type="ARBA" id="ARBA00023136"/>
    </source>
</evidence>
<organism evidence="10 12">
    <name type="scientific">Biomphalaria glabrata</name>
    <name type="common">Bloodfluke planorb</name>
    <name type="synonym">Freshwater snail</name>
    <dbReference type="NCBI Taxonomy" id="6526"/>
    <lineage>
        <taxon>Eukaryota</taxon>
        <taxon>Metazoa</taxon>
        <taxon>Spiralia</taxon>
        <taxon>Lophotrochozoa</taxon>
        <taxon>Mollusca</taxon>
        <taxon>Gastropoda</taxon>
        <taxon>Heterobranchia</taxon>
        <taxon>Euthyneura</taxon>
        <taxon>Panpulmonata</taxon>
        <taxon>Hygrophila</taxon>
        <taxon>Lymnaeoidea</taxon>
        <taxon>Planorbidae</taxon>
        <taxon>Biomphalaria</taxon>
    </lineage>
</organism>
<keyword evidence="6" id="KW-0675">Receptor</keyword>
<dbReference type="Proteomes" id="UP001165740">
    <property type="component" value="Chromosome 12"/>
</dbReference>
<evidence type="ECO:0000256" key="8">
    <source>
        <dbReference type="SAM" id="Phobius"/>
    </source>
</evidence>
<reference evidence="11 12" key="1">
    <citation type="submission" date="2025-04" db="UniProtKB">
        <authorList>
            <consortium name="RefSeq"/>
        </authorList>
    </citation>
    <scope>IDENTIFICATION</scope>
</reference>
<feature type="region of interest" description="Disordered" evidence="7">
    <location>
        <begin position="319"/>
        <end position="358"/>
    </location>
</feature>
<feature type="compositionally biased region" description="Low complexity" evidence="7">
    <location>
        <begin position="319"/>
        <end position="328"/>
    </location>
</feature>
<dbReference type="RefSeq" id="XP_055863019.1">
    <property type="nucleotide sequence ID" value="XM_056007044.1"/>
</dbReference>
<accession>A0A9W2YK23</accession>
<dbReference type="InterPro" id="IPR000276">
    <property type="entry name" value="GPCR_Rhodpsn"/>
</dbReference>
<dbReference type="PROSITE" id="PS50262">
    <property type="entry name" value="G_PROTEIN_RECEP_F1_2"/>
    <property type="match status" value="1"/>
</dbReference>